<dbReference type="Proteomes" id="UP000033393">
    <property type="component" value="Unassembled WGS sequence"/>
</dbReference>
<keyword evidence="2" id="KW-1185">Reference proteome</keyword>
<accession>A0A0F0GEE0</accession>
<protein>
    <submittedName>
        <fullName evidence="1">Uncharacterized protein</fullName>
    </submittedName>
</protein>
<dbReference type="RefSeq" id="WP_045316959.1">
    <property type="nucleotide sequence ID" value="NZ_JYJG01000386.1"/>
</dbReference>
<name>A0A0F0GEE0_LENAE</name>
<sequence length="69" mass="7606">MAAQIRQPSGSLVPPQDRAVVDEWLGRIVAVVGRDAKENSPEACRTAAEAAEELSAYLWMLRALRRRTA</sequence>
<proteinExistence type="predicted"/>
<dbReference type="PATRIC" id="fig|68170.10.peg.649"/>
<reference evidence="1 2" key="1">
    <citation type="submission" date="2015-02" db="EMBL/GenBank/DDBJ databases">
        <authorList>
            <person name="Ju K.-S."/>
            <person name="Doroghazi J.R."/>
            <person name="Metcalf W."/>
        </authorList>
    </citation>
    <scope>NUCLEOTIDE SEQUENCE [LARGE SCALE GENOMIC DNA]</scope>
    <source>
        <strain evidence="1 2">NRRL B-16140</strain>
    </source>
</reference>
<organism evidence="1 2">
    <name type="scientific">Lentzea aerocolonigenes</name>
    <name type="common">Lechevalieria aerocolonigenes</name>
    <name type="synonym">Saccharothrix aerocolonigenes</name>
    <dbReference type="NCBI Taxonomy" id="68170"/>
    <lineage>
        <taxon>Bacteria</taxon>
        <taxon>Bacillati</taxon>
        <taxon>Actinomycetota</taxon>
        <taxon>Actinomycetes</taxon>
        <taxon>Pseudonocardiales</taxon>
        <taxon>Pseudonocardiaceae</taxon>
        <taxon>Lentzea</taxon>
    </lineage>
</organism>
<dbReference type="EMBL" id="JYJG01000386">
    <property type="protein sequence ID" value="KJK41919.1"/>
    <property type="molecule type" value="Genomic_DNA"/>
</dbReference>
<evidence type="ECO:0000313" key="2">
    <source>
        <dbReference type="Proteomes" id="UP000033393"/>
    </source>
</evidence>
<evidence type="ECO:0000313" key="1">
    <source>
        <dbReference type="EMBL" id="KJK41919.1"/>
    </source>
</evidence>
<dbReference type="OrthoDB" id="3700118at2"/>
<gene>
    <name evidence="1" type="ORF">UK23_39710</name>
</gene>
<dbReference type="AlphaFoldDB" id="A0A0F0GEE0"/>
<dbReference type="eggNOG" id="ENOG50323TU">
    <property type="taxonomic scope" value="Bacteria"/>
</dbReference>
<comment type="caution">
    <text evidence="1">The sequence shown here is derived from an EMBL/GenBank/DDBJ whole genome shotgun (WGS) entry which is preliminary data.</text>
</comment>